<organism evidence="4 5">
    <name type="scientific">Cercospora beticola</name>
    <name type="common">Sugarbeet leaf spot fungus</name>
    <dbReference type="NCBI Taxonomy" id="122368"/>
    <lineage>
        <taxon>Eukaryota</taxon>
        <taxon>Fungi</taxon>
        <taxon>Dikarya</taxon>
        <taxon>Ascomycota</taxon>
        <taxon>Pezizomycotina</taxon>
        <taxon>Dothideomycetes</taxon>
        <taxon>Dothideomycetidae</taxon>
        <taxon>Mycosphaerellales</taxon>
        <taxon>Mycosphaerellaceae</taxon>
        <taxon>Cercospora</taxon>
    </lineage>
</organism>
<feature type="compositionally biased region" description="Polar residues" evidence="2">
    <location>
        <begin position="189"/>
        <end position="201"/>
    </location>
</feature>
<evidence type="ECO:0000256" key="2">
    <source>
        <dbReference type="SAM" id="MobiDB-lite"/>
    </source>
</evidence>
<feature type="compositionally biased region" description="Basic and acidic residues" evidence="2">
    <location>
        <begin position="1556"/>
        <end position="1570"/>
    </location>
</feature>
<feature type="compositionally biased region" description="Basic residues" evidence="2">
    <location>
        <begin position="1064"/>
        <end position="1073"/>
    </location>
</feature>
<dbReference type="EMBL" id="CP134184">
    <property type="protein sequence ID" value="WPA97453.1"/>
    <property type="molecule type" value="Genomic_DNA"/>
</dbReference>
<dbReference type="InterPro" id="IPR035979">
    <property type="entry name" value="RBD_domain_sf"/>
</dbReference>
<sequence>MADGDGIRPPVIASSSRFNDILPYCKILFEEEPKRWGGIMPHQFPQNASKEAEEEFLLTQFPASECQVQGFRFLKQVWYSIAINNRETRLPHVVNEWFEHKSKEYVGNPDLEGWLLREEACATTFFEQKEIDVFGSEFLDWAVQGIQWRLRNPQAFVATGTNTPEPALVSETSTPSKQSSLVEVASAGPVSSLTQPTNAPAQPSEVPAAQEKQTATVPAVPSTGLSATAAAFSSTNTPAQASAAGFKPSGDAREHVANAKDFQSQTQRGSKRAPNGKRRGQGERNMYQPASSFYDPRAPQHAQQPLPSRPMPAPSAQVGPMPPGPPTYIMPSNDMRHPFGPGHPAPAPHMMGPHPPPGFEHHAQQPVHMGGHGMFMQGPPPPQGFGYPPLSERNMNHGDARAFPPQPTYGGFDQRPDQGRGKGRDSTASSGGRGATYGSVRGRSRGRGRNSISRSSADGDYSSGSRYPSHGFHDASSANNYQRAVDGSGSWRSHHQDENATPEQRSLEQFSHGPPRILTRRSSQAEATGGPSQYAAPVTTGIAAFHGQDGPTATVGKVTDSDMNEYHCTKTAIGDKCIYAHKLIAFMIPPNVTDDQLRKCFTNFGPVERISPPLKSHNQANTESAHRYITFETHHGARKCVKQRHIEIMPGVFRDVEVAKEHWDPEHQRYQLRTHMGVPVKEIAPAPPSMHYVQKSAFNAPSSLPADLPQLDRSGVGPSTVSKEEMSAEATPAASGADTPKGKKKTGKRNKKKASELRGEAAGQAFEENAQKGRAGLSPIPDDTSSNAETVVTVLETKHTTPAKRKDSLRPVAAGNTQDTSNAPADKESSVDMGTTEDPNDTTVSRAIQATKVKDPLVKPLTTEETPEGALGNQEVSAKNSDASSKSEDEHVDDSFHTASATPGGERSSAVDDDFIELKAAAVPPPTGVSTAVVQDHTGEPSATPIQQEQPAKSSEEEEKVQLPDLTKSKSKVFVAVPKLDTSAGPDLEAKSNGEQQSAMTQGGGSGISEAPAAPFVTAPSTPASPILDSDGQPHVQSKKEGKAKEEAKVKGPAQTESFSLFGKQKKAKKQKAPKGGNSRTSSRVISADLPKPDEVPMRKATSTAKPEPIVEQAEAAEDRGETCASANEESEAARPTASTFTSSSFTSGPTQAAPLARPEELSVEPLTKIKTDTRFDALGTTTAATTMTPENTNTPMATVTREKVDASASVAAPEKAINSETAGKDPEPAPASSAPSPGKAPGIFRRITGIFASNSDAASSAGPGVARGLGISSEPAVEASSSKVDDAVPDQIEGGETTTVDGPSDAATSKPAKKSKKKKSKKKPAAVTDISNAATTDGSATQTNAAQPTATKPNANEPRVKVLEMSHLCPADESSLPLYAFRGTRRSADNDASTPEKAKVKMPQRYISDNYLVQAPPVRRVHPRVKHRAKSSSDTSDSREVSTQSHGQAQPQSLSTPNEGDNEENNVCTIITLNLPVGHSVESVRILENNSDEQDARPKLWIFMTVQDPVERSRAKLQELEEREKILKRVKAMKELEMGRIIGEAEDDEEEVENGGEHNSKEHVGAATE</sequence>
<feature type="region of interest" description="Disordered" evidence="2">
    <location>
        <begin position="258"/>
        <end position="324"/>
    </location>
</feature>
<feature type="compositionally biased region" description="Polar residues" evidence="2">
    <location>
        <begin position="161"/>
        <end position="181"/>
    </location>
</feature>
<feature type="compositionally biased region" description="Acidic residues" evidence="2">
    <location>
        <begin position="1545"/>
        <end position="1555"/>
    </location>
</feature>
<dbReference type="SUPFAM" id="SSF54928">
    <property type="entry name" value="RNA-binding domain, RBD"/>
    <property type="match status" value="1"/>
</dbReference>
<feature type="region of interest" description="Disordered" evidence="2">
    <location>
        <begin position="161"/>
        <end position="219"/>
    </location>
</feature>
<dbReference type="InterPro" id="IPR012677">
    <property type="entry name" value="Nucleotide-bd_a/b_plait_sf"/>
</dbReference>
<accession>A0ABZ0ND57</accession>
<dbReference type="CDD" id="cd00590">
    <property type="entry name" value="RRM_SF"/>
    <property type="match status" value="1"/>
</dbReference>
<evidence type="ECO:0000259" key="3">
    <source>
        <dbReference type="Pfam" id="PF00076"/>
    </source>
</evidence>
<feature type="compositionally biased region" description="Polar residues" evidence="2">
    <location>
        <begin position="1442"/>
        <end position="1465"/>
    </location>
</feature>
<feature type="compositionally biased region" description="Polar residues" evidence="2">
    <location>
        <begin position="874"/>
        <end position="884"/>
    </location>
</feature>
<evidence type="ECO:0000313" key="4">
    <source>
        <dbReference type="EMBL" id="WPA97453.1"/>
    </source>
</evidence>
<feature type="compositionally biased region" description="Basic residues" evidence="2">
    <location>
        <begin position="742"/>
        <end position="752"/>
    </location>
</feature>
<feature type="region of interest" description="Disordered" evidence="2">
    <location>
        <begin position="1387"/>
        <end position="1406"/>
    </location>
</feature>
<feature type="compositionally biased region" description="Low complexity" evidence="2">
    <location>
        <begin position="1139"/>
        <end position="1148"/>
    </location>
</feature>
<dbReference type="RefSeq" id="XP_065458239.1">
    <property type="nucleotide sequence ID" value="XM_065602167.1"/>
</dbReference>
<reference evidence="4 5" key="1">
    <citation type="submission" date="2023-09" db="EMBL/GenBank/DDBJ databases">
        <title>Complete-Gapless Cercospora beticola genome.</title>
        <authorList>
            <person name="Wyatt N.A."/>
            <person name="Spanner R.E."/>
            <person name="Bolton M.D."/>
        </authorList>
    </citation>
    <scope>NUCLEOTIDE SEQUENCE [LARGE SCALE GENOMIC DNA]</scope>
    <source>
        <strain evidence="4">Cb09-40</strain>
    </source>
</reference>
<feature type="compositionally biased region" description="Polar residues" evidence="2">
    <location>
        <begin position="1330"/>
        <end position="1340"/>
    </location>
</feature>
<feature type="compositionally biased region" description="Low complexity" evidence="2">
    <location>
        <begin position="1181"/>
        <end position="1199"/>
    </location>
</feature>
<feature type="compositionally biased region" description="Basic and acidic residues" evidence="2">
    <location>
        <begin position="1387"/>
        <end position="1400"/>
    </location>
</feature>
<feature type="region of interest" description="Disordered" evidence="2">
    <location>
        <begin position="701"/>
        <end position="1169"/>
    </location>
</feature>
<proteinExistence type="predicted"/>
<feature type="compositionally biased region" description="Basic and acidic residues" evidence="2">
    <location>
        <begin position="414"/>
        <end position="425"/>
    </location>
</feature>
<evidence type="ECO:0000256" key="1">
    <source>
        <dbReference type="SAM" id="Coils"/>
    </source>
</evidence>
<feature type="compositionally biased region" description="Basic residues" evidence="2">
    <location>
        <begin position="1420"/>
        <end position="1431"/>
    </location>
</feature>
<feature type="region of interest" description="Disordered" evidence="2">
    <location>
        <begin position="1181"/>
        <end position="1365"/>
    </location>
</feature>
<dbReference type="Pfam" id="PF00076">
    <property type="entry name" value="RRM_1"/>
    <property type="match status" value="1"/>
</dbReference>
<feature type="compositionally biased region" description="Polar residues" evidence="2">
    <location>
        <begin position="944"/>
        <end position="953"/>
    </location>
</feature>
<keyword evidence="5" id="KW-1185">Reference proteome</keyword>
<feature type="domain" description="RRM" evidence="3">
    <location>
        <begin position="588"/>
        <end position="643"/>
    </location>
</feature>
<feature type="compositionally biased region" description="Basic residues" evidence="2">
    <location>
        <begin position="1312"/>
        <end position="1325"/>
    </location>
</feature>
<feature type="coiled-coil region" evidence="1">
    <location>
        <begin position="1511"/>
        <end position="1538"/>
    </location>
</feature>
<feature type="compositionally biased region" description="Basic and acidic residues" evidence="2">
    <location>
        <begin position="885"/>
        <end position="896"/>
    </location>
</feature>
<keyword evidence="1" id="KW-0175">Coiled coil</keyword>
<feature type="region of interest" description="Disordered" evidence="2">
    <location>
        <begin position="1542"/>
        <end position="1570"/>
    </location>
</feature>
<feature type="compositionally biased region" description="Basic and acidic residues" evidence="2">
    <location>
        <begin position="1038"/>
        <end position="1050"/>
    </location>
</feature>
<evidence type="ECO:0000313" key="5">
    <source>
        <dbReference type="Proteomes" id="UP001302367"/>
    </source>
</evidence>
<feature type="compositionally biased region" description="Basic and acidic residues" evidence="2">
    <location>
        <begin position="796"/>
        <end position="809"/>
    </location>
</feature>
<gene>
    <name evidence="4" type="ORF">RHO25_002063</name>
</gene>
<feature type="compositionally biased region" description="Polar residues" evidence="2">
    <location>
        <begin position="499"/>
        <end position="509"/>
    </location>
</feature>
<feature type="region of interest" description="Disordered" evidence="2">
    <location>
        <begin position="376"/>
        <end position="515"/>
    </location>
</feature>
<name>A0ABZ0ND57_CERBT</name>
<feature type="compositionally biased region" description="Basic residues" evidence="2">
    <location>
        <begin position="269"/>
        <end position="279"/>
    </location>
</feature>
<dbReference type="GeneID" id="35425797"/>
<dbReference type="InterPro" id="IPR000504">
    <property type="entry name" value="RRM_dom"/>
</dbReference>
<feature type="region of interest" description="Disordered" evidence="2">
    <location>
        <begin position="1414"/>
        <end position="1465"/>
    </location>
</feature>
<dbReference type="Proteomes" id="UP001302367">
    <property type="component" value="Chromosome 1"/>
</dbReference>
<protein>
    <recommendedName>
        <fullName evidence="3">RRM domain-containing protein</fullName>
    </recommendedName>
</protein>
<dbReference type="Gene3D" id="3.30.70.330">
    <property type="match status" value="1"/>
</dbReference>
<feature type="compositionally biased region" description="Low complexity" evidence="2">
    <location>
        <begin position="1341"/>
        <end position="1357"/>
    </location>
</feature>